<keyword evidence="6" id="KW-1185">Reference proteome</keyword>
<dbReference type="Gene3D" id="3.40.640.10">
    <property type="entry name" value="Type I PLP-dependent aspartate aminotransferase-like (Major domain)"/>
    <property type="match status" value="1"/>
</dbReference>
<dbReference type="RefSeq" id="WP_130606374.1">
    <property type="nucleotide sequence ID" value="NZ_AP019368.1"/>
</dbReference>
<gene>
    <name evidence="5" type="ORF">JCM31447_06050</name>
</gene>
<dbReference type="GO" id="GO:0016829">
    <property type="term" value="F:lyase activity"/>
    <property type="evidence" value="ECO:0007669"/>
    <property type="project" value="InterPro"/>
</dbReference>
<name>A0A4P2VSB5_FLUSA</name>
<organism evidence="5 6">
    <name type="scientific">Fluviispira sanaruensis</name>
    <dbReference type="NCBI Taxonomy" id="2493639"/>
    <lineage>
        <taxon>Bacteria</taxon>
        <taxon>Pseudomonadati</taxon>
        <taxon>Bdellovibrionota</taxon>
        <taxon>Oligoflexia</taxon>
        <taxon>Silvanigrellales</taxon>
        <taxon>Silvanigrellaceae</taxon>
        <taxon>Fluviispira</taxon>
    </lineage>
</organism>
<keyword evidence="3" id="KW-0663">Pyridoxal phosphate</keyword>
<dbReference type="InterPro" id="IPR015421">
    <property type="entry name" value="PyrdxlP-dep_Trfase_major"/>
</dbReference>
<dbReference type="KEGG" id="sbf:JCM31447_06050"/>
<reference evidence="5 6" key="1">
    <citation type="submission" date="2018-12" db="EMBL/GenBank/DDBJ databases">
        <title>Rubrispira sanarue gen. nov., sp., nov., a member of the order Silvanigrellales, isolated from a brackish lake in Hamamatsu Japan.</title>
        <authorList>
            <person name="Maejima Y."/>
            <person name="Iino T."/>
            <person name="Muraguchi Y."/>
            <person name="Fukuda K."/>
            <person name="Nojiri H."/>
            <person name="Ohkuma M."/>
            <person name="Moriuchi R."/>
            <person name="Dohra H."/>
            <person name="Kimbara K."/>
            <person name="Shintani M."/>
        </authorList>
    </citation>
    <scope>NUCLEOTIDE SEQUENCE [LARGE SCALE GENOMIC DNA]</scope>
    <source>
        <strain evidence="5 6">RF1110005</strain>
    </source>
</reference>
<feature type="domain" description="Aromatic amino acid beta-eliminating lyase/threonine aldolase" evidence="4">
    <location>
        <begin position="8"/>
        <end position="294"/>
    </location>
</feature>
<dbReference type="InterPro" id="IPR001597">
    <property type="entry name" value="ArAA_b-elim_lyase/Thr_aldolase"/>
</dbReference>
<protein>
    <submittedName>
        <fullName evidence="5">Low specificity L-threonine aldolase</fullName>
    </submittedName>
</protein>
<dbReference type="Proteomes" id="UP000291236">
    <property type="component" value="Chromosome"/>
</dbReference>
<evidence type="ECO:0000256" key="1">
    <source>
        <dbReference type="ARBA" id="ARBA00001933"/>
    </source>
</evidence>
<dbReference type="GO" id="GO:0006520">
    <property type="term" value="P:amino acid metabolic process"/>
    <property type="evidence" value="ECO:0007669"/>
    <property type="project" value="InterPro"/>
</dbReference>
<comment type="similarity">
    <text evidence="2">Belongs to the threonine aldolase family.</text>
</comment>
<dbReference type="EMBL" id="AP019368">
    <property type="protein sequence ID" value="BBH52165.1"/>
    <property type="molecule type" value="Genomic_DNA"/>
</dbReference>
<dbReference type="Pfam" id="PF01212">
    <property type="entry name" value="Beta_elim_lyase"/>
    <property type="match status" value="1"/>
</dbReference>
<evidence type="ECO:0000256" key="2">
    <source>
        <dbReference type="ARBA" id="ARBA00006966"/>
    </source>
</evidence>
<dbReference type="InterPro" id="IPR015422">
    <property type="entry name" value="PyrdxlP-dep_Trfase_small"/>
</dbReference>
<proteinExistence type="inferred from homology"/>
<comment type="cofactor">
    <cofactor evidence="1">
        <name>pyridoxal 5'-phosphate</name>
        <dbReference type="ChEBI" id="CHEBI:597326"/>
    </cofactor>
</comment>
<accession>A0A4P2VSB5</accession>
<dbReference type="PANTHER" id="PTHR48097:SF5">
    <property type="entry name" value="LOW SPECIFICITY L-THREONINE ALDOLASE"/>
    <property type="match status" value="1"/>
</dbReference>
<dbReference type="InterPro" id="IPR015424">
    <property type="entry name" value="PyrdxlP-dep_Trfase"/>
</dbReference>
<dbReference type="OrthoDB" id="5288796at2"/>
<evidence type="ECO:0000313" key="6">
    <source>
        <dbReference type="Proteomes" id="UP000291236"/>
    </source>
</evidence>
<evidence type="ECO:0000259" key="4">
    <source>
        <dbReference type="Pfam" id="PF01212"/>
    </source>
</evidence>
<evidence type="ECO:0000313" key="5">
    <source>
        <dbReference type="EMBL" id="BBH52165.1"/>
    </source>
</evidence>
<dbReference type="SUPFAM" id="SSF53383">
    <property type="entry name" value="PLP-dependent transferases"/>
    <property type="match status" value="1"/>
</dbReference>
<sequence>MQEYKITQFASDNYVGAHPEIIKIINESMLVTELPYGKDTYSVHAKEEFRRIFQTECEVYFFATGTASNVVALQAALRSIDGVLCSDIAHIAQDECGAFENFTGAKLFTIQNDNGKISLDSLKKYFNSIHPIRHNYPKIVSLTQVTEYGTVYTTEELKEICDFAHAKSMIVHMDGARLANAAAALNKSLKELTADVGIDILSFGATKNGALLAEAVIIFNKSLIKDFEYIHKQSMQLFSKMRFIPAQFLAYLKNDLWLECAKNSNNMAKKIVNEIQEIKSLRICYPVDANEIFIELPTSMKDEFAKKYYFYVFAEDLMEKTSLIRLVTSFNTNSDDVEALISELKKAEIHYLK</sequence>
<dbReference type="Gene3D" id="3.90.1150.10">
    <property type="entry name" value="Aspartate Aminotransferase, domain 1"/>
    <property type="match status" value="1"/>
</dbReference>
<dbReference type="AlphaFoldDB" id="A0A4P2VSB5"/>
<evidence type="ECO:0000256" key="3">
    <source>
        <dbReference type="ARBA" id="ARBA00022898"/>
    </source>
</evidence>
<dbReference type="PANTHER" id="PTHR48097">
    <property type="entry name" value="L-THREONINE ALDOLASE-RELATED"/>
    <property type="match status" value="1"/>
</dbReference>